<name>A0AAE9HZV0_9NEIS</name>
<dbReference type="RefSeq" id="WP_027022618.1">
    <property type="nucleotide sequence ID" value="NZ_CP097501.1"/>
</dbReference>
<sequence>MITYPETGYTPANLRHLLGILGMTQAAAANYLGVSDRTVRMWLAETDKPSHTDMPLLQWRKLSALANTD</sequence>
<reference evidence="1" key="1">
    <citation type="submission" date="2022-05" db="EMBL/GenBank/DDBJ databases">
        <title>Alysiella filiformis genome sequencing.</title>
        <authorList>
            <person name="Viehboeck T."/>
        </authorList>
    </citation>
    <scope>NUCLEOTIDE SEQUENCE</scope>
    <source>
        <strain evidence="1">DSM 2580</strain>
    </source>
</reference>
<accession>A0AAE9HZV0</accession>
<proteinExistence type="predicted"/>
<protein>
    <submittedName>
        <fullName evidence="1">Helix-turn-helix transcriptional regulator</fullName>
    </submittedName>
</protein>
<dbReference type="GO" id="GO:0003677">
    <property type="term" value="F:DNA binding"/>
    <property type="evidence" value="ECO:0007669"/>
    <property type="project" value="InterPro"/>
</dbReference>
<evidence type="ECO:0000313" key="2">
    <source>
        <dbReference type="Proteomes" id="UP001056819"/>
    </source>
</evidence>
<organism evidence="1 2">
    <name type="scientific">Conchiformibius steedae DSM 2580</name>
    <dbReference type="NCBI Taxonomy" id="1121352"/>
    <lineage>
        <taxon>Bacteria</taxon>
        <taxon>Pseudomonadati</taxon>
        <taxon>Pseudomonadota</taxon>
        <taxon>Betaproteobacteria</taxon>
        <taxon>Neisseriales</taxon>
        <taxon>Neisseriaceae</taxon>
        <taxon>Conchiformibius</taxon>
    </lineage>
</organism>
<gene>
    <name evidence="1" type="ORF">LNQ82_02910</name>
</gene>
<dbReference type="InterPro" id="IPR010982">
    <property type="entry name" value="Lambda_DNA-bd_dom_sf"/>
</dbReference>
<dbReference type="Gene3D" id="1.10.260.40">
    <property type="entry name" value="lambda repressor-like DNA-binding domains"/>
    <property type="match status" value="1"/>
</dbReference>
<dbReference type="SUPFAM" id="SSF47413">
    <property type="entry name" value="lambda repressor-like DNA-binding domains"/>
    <property type="match status" value="1"/>
</dbReference>
<dbReference type="Proteomes" id="UP001056819">
    <property type="component" value="Chromosome"/>
</dbReference>
<dbReference type="EMBL" id="CP097501">
    <property type="protein sequence ID" value="URD68131.1"/>
    <property type="molecule type" value="Genomic_DNA"/>
</dbReference>
<evidence type="ECO:0000313" key="1">
    <source>
        <dbReference type="EMBL" id="URD68131.1"/>
    </source>
</evidence>
<dbReference type="InterPro" id="IPR001387">
    <property type="entry name" value="Cro/C1-type_HTH"/>
</dbReference>
<dbReference type="AlphaFoldDB" id="A0AAE9HZV0"/>
<dbReference type="CDD" id="cd00093">
    <property type="entry name" value="HTH_XRE"/>
    <property type="match status" value="1"/>
</dbReference>